<reference evidence="1" key="1">
    <citation type="submission" date="2020-11" db="EMBL/GenBank/DDBJ databases">
        <authorList>
            <person name="Whiteford S."/>
        </authorList>
    </citation>
    <scope>NUCLEOTIDE SEQUENCE</scope>
</reference>
<dbReference type="SUPFAM" id="SSF53335">
    <property type="entry name" value="S-adenosyl-L-methionine-dependent methyltransferases"/>
    <property type="match status" value="2"/>
</dbReference>
<dbReference type="Proteomes" id="UP000653454">
    <property type="component" value="Unassembled WGS sequence"/>
</dbReference>
<dbReference type="GO" id="GO:0008276">
    <property type="term" value="F:protein methyltransferase activity"/>
    <property type="evidence" value="ECO:0007669"/>
    <property type="project" value="InterPro"/>
</dbReference>
<dbReference type="Gene3D" id="3.40.50.150">
    <property type="entry name" value="Vaccinia Virus protein VP39"/>
    <property type="match status" value="2"/>
</dbReference>
<proteinExistence type="predicted"/>
<protein>
    <submittedName>
        <fullName evidence="1">(diamondback moth) hypothetical protein</fullName>
    </submittedName>
</protein>
<name>A0A8S4CY08_PLUXY</name>
<dbReference type="PANTHER" id="PTHR23108">
    <property type="entry name" value="METHYLTRANSFERASE-RELATED"/>
    <property type="match status" value="1"/>
</dbReference>
<evidence type="ECO:0000313" key="1">
    <source>
        <dbReference type="EMBL" id="CAG9088632.1"/>
    </source>
</evidence>
<evidence type="ECO:0000313" key="2">
    <source>
        <dbReference type="Proteomes" id="UP000653454"/>
    </source>
</evidence>
<dbReference type="EMBL" id="CAJHNJ030000001">
    <property type="protein sequence ID" value="CAG9088632.1"/>
    <property type="molecule type" value="Genomic_DNA"/>
</dbReference>
<organism evidence="1 2">
    <name type="scientific">Plutella xylostella</name>
    <name type="common">Diamondback moth</name>
    <name type="synonym">Plutella maculipennis</name>
    <dbReference type="NCBI Taxonomy" id="51655"/>
    <lineage>
        <taxon>Eukaryota</taxon>
        <taxon>Metazoa</taxon>
        <taxon>Ecdysozoa</taxon>
        <taxon>Arthropoda</taxon>
        <taxon>Hexapoda</taxon>
        <taxon>Insecta</taxon>
        <taxon>Pterygota</taxon>
        <taxon>Neoptera</taxon>
        <taxon>Endopterygota</taxon>
        <taxon>Lepidoptera</taxon>
        <taxon>Glossata</taxon>
        <taxon>Ditrysia</taxon>
        <taxon>Yponomeutoidea</taxon>
        <taxon>Plutellidae</taxon>
        <taxon>Plutella</taxon>
    </lineage>
</organism>
<dbReference type="AlphaFoldDB" id="A0A8S4CY08"/>
<dbReference type="InterPro" id="IPR038899">
    <property type="entry name" value="METTL22"/>
</dbReference>
<gene>
    <name evidence="1" type="ORF">PLXY2_LOCUS253</name>
</gene>
<dbReference type="GO" id="GO:0005634">
    <property type="term" value="C:nucleus"/>
    <property type="evidence" value="ECO:0007669"/>
    <property type="project" value="TreeGrafter"/>
</dbReference>
<accession>A0A8S4CY08</accession>
<dbReference type="PANTHER" id="PTHR23108:SF0">
    <property type="entry name" value="METHYLTRANSFERASE-LIKE PROTEIN 22"/>
    <property type="match status" value="1"/>
</dbReference>
<sequence length="185" mass="20173">MPELKVTSEIYSEYDYQTTKDPSIEGNVISEFPFLLPKKKETLTFDEDSDLDMERPKKEVIRIEHSPRTNIALVGLQVWRGAFLLGDLLISLGLRGELAGRTVLELGAGTGITSFVASMYAKRVVCTGTIRKYSTCGPVVIISLGLRGELAGRTVLELGAGTGITSFVASMYAERVVCTGEVLCF</sequence>
<keyword evidence="2" id="KW-1185">Reference proteome</keyword>
<dbReference type="InterPro" id="IPR029063">
    <property type="entry name" value="SAM-dependent_MTases_sf"/>
</dbReference>
<comment type="caution">
    <text evidence="1">The sequence shown here is derived from an EMBL/GenBank/DDBJ whole genome shotgun (WGS) entry which is preliminary data.</text>
</comment>